<protein>
    <submittedName>
        <fullName evidence="2">Uncharacterized protein</fullName>
    </submittedName>
</protein>
<evidence type="ECO:0000313" key="3">
    <source>
        <dbReference type="Proteomes" id="UP000232722"/>
    </source>
</evidence>
<sequence length="284" mass="30840">MMEMVIMNGSADHAQDAKKALNDTIEELRGAAENANIGFLKEMLKELEGIMMITNGSSGGNHLSIPLPLVIQMLEQNNNNNLQNTQKPSSITSVNNGSNDNNTTSNTSTTSKYSDDNFGNTIKNSTSGDGLGIISDTETNSPTTVANTINKNSNTPHLQQQSNVQLPRSQLQNQQIHQQFMMASTFSASPTSSPGAVVTSLHQQFNHLSSFDASNQNDNNHHQISPQSGNQWEPFYMDDILFDNVNPTNSGVSASHNQVMEELSSIYPGFNNYSDSNDGSVGPR</sequence>
<feature type="region of interest" description="Disordered" evidence="1">
    <location>
        <begin position="210"/>
        <end position="230"/>
    </location>
</feature>
<reference evidence="2 3" key="2">
    <citation type="submission" date="2017-09" db="EMBL/GenBank/DDBJ databases">
        <title>Extensive intraspecific genome diversity in a model arbuscular mycorrhizal fungus.</title>
        <authorList>
            <person name="Chen E.C."/>
            <person name="Morin E."/>
            <person name="Beaudet D."/>
            <person name="Noel J."/>
            <person name="Ndikumana S."/>
            <person name="Charron P."/>
            <person name="St-Onge C."/>
            <person name="Giorgi J."/>
            <person name="Grigoriev I.V."/>
            <person name="Roux C."/>
            <person name="Martin F.M."/>
            <person name="Corradi N."/>
        </authorList>
    </citation>
    <scope>NUCLEOTIDE SEQUENCE [LARGE SCALE GENOMIC DNA]</scope>
    <source>
        <strain evidence="2 3">A5</strain>
    </source>
</reference>
<dbReference type="AlphaFoldDB" id="A0A2N0PQF5"/>
<dbReference type="VEuPathDB" id="FungiDB:RhiirFUN_015391"/>
<dbReference type="EMBL" id="LLXJ01000492">
    <property type="protein sequence ID" value="PKC09054.1"/>
    <property type="molecule type" value="Genomic_DNA"/>
</dbReference>
<evidence type="ECO:0000313" key="2">
    <source>
        <dbReference type="EMBL" id="PKC09054.1"/>
    </source>
</evidence>
<comment type="caution">
    <text evidence="2">The sequence shown here is derived from an EMBL/GenBank/DDBJ whole genome shotgun (WGS) entry which is preliminary data.</text>
</comment>
<feature type="compositionally biased region" description="Low complexity" evidence="1">
    <location>
        <begin position="80"/>
        <end position="112"/>
    </location>
</feature>
<accession>A0A2N0PQF5</accession>
<feature type="compositionally biased region" description="Polar residues" evidence="1">
    <location>
        <begin position="118"/>
        <end position="128"/>
    </location>
</feature>
<name>A0A2N0PQF5_9GLOM</name>
<evidence type="ECO:0000256" key="1">
    <source>
        <dbReference type="SAM" id="MobiDB-lite"/>
    </source>
</evidence>
<reference evidence="2 3" key="1">
    <citation type="submission" date="2016-04" db="EMBL/GenBank/DDBJ databases">
        <title>Genome analyses suggest a sexual origin of heterokaryosis in a supposedly ancient asexual fungus.</title>
        <authorList>
            <person name="Ropars J."/>
            <person name="Sedzielewska K."/>
            <person name="Noel J."/>
            <person name="Charron P."/>
            <person name="Farinelli L."/>
            <person name="Marton T."/>
            <person name="Kruger M."/>
            <person name="Pelin A."/>
            <person name="Brachmann A."/>
            <person name="Corradi N."/>
        </authorList>
    </citation>
    <scope>NUCLEOTIDE SEQUENCE [LARGE SCALE GENOMIC DNA]</scope>
    <source>
        <strain evidence="2 3">A5</strain>
    </source>
</reference>
<gene>
    <name evidence="2" type="ORF">RhiirA5_357164</name>
</gene>
<proteinExistence type="predicted"/>
<dbReference type="Proteomes" id="UP000232722">
    <property type="component" value="Unassembled WGS sequence"/>
</dbReference>
<organism evidence="2 3">
    <name type="scientific">Rhizophagus irregularis</name>
    <dbReference type="NCBI Taxonomy" id="588596"/>
    <lineage>
        <taxon>Eukaryota</taxon>
        <taxon>Fungi</taxon>
        <taxon>Fungi incertae sedis</taxon>
        <taxon>Mucoromycota</taxon>
        <taxon>Glomeromycotina</taxon>
        <taxon>Glomeromycetes</taxon>
        <taxon>Glomerales</taxon>
        <taxon>Glomeraceae</taxon>
        <taxon>Rhizophagus</taxon>
    </lineage>
</organism>
<dbReference type="VEuPathDB" id="FungiDB:FUN_018939"/>
<feature type="region of interest" description="Disordered" evidence="1">
    <location>
        <begin position="80"/>
        <end position="144"/>
    </location>
</feature>